<accession>A0A1X7R6U5</accession>
<name>A0A1X7R6U5_9SACH</name>
<reference evidence="1 2" key="1">
    <citation type="submission" date="2017-04" db="EMBL/GenBank/DDBJ databases">
        <authorList>
            <person name="Afonso C.L."/>
            <person name="Miller P.J."/>
            <person name="Scott M.A."/>
            <person name="Spackman E."/>
            <person name="Goraichik I."/>
            <person name="Dimitrov K.M."/>
            <person name="Suarez D.L."/>
            <person name="Swayne D.E."/>
        </authorList>
    </citation>
    <scope>NUCLEOTIDE SEQUENCE [LARGE SCALE GENOMIC DNA]</scope>
</reference>
<proteinExistence type="predicted"/>
<dbReference type="Pfam" id="PF11326">
    <property type="entry name" value="PANTS-like"/>
    <property type="match status" value="1"/>
</dbReference>
<dbReference type="STRING" id="1789683.A0A1X7R6U5"/>
<dbReference type="Proteomes" id="UP000196158">
    <property type="component" value="Unassembled WGS sequence"/>
</dbReference>
<dbReference type="InterPro" id="IPR021475">
    <property type="entry name" value="Pants/Emi1-like"/>
</dbReference>
<dbReference type="PANTHER" id="PTHR28052">
    <property type="entry name" value="UPF0545 PROTEIN C22ORF39"/>
    <property type="match status" value="1"/>
</dbReference>
<evidence type="ECO:0000313" key="1">
    <source>
        <dbReference type="EMBL" id="SMN21403.1"/>
    </source>
</evidence>
<dbReference type="EMBL" id="FXLY01000008">
    <property type="protein sequence ID" value="SMN21403.1"/>
    <property type="molecule type" value="Genomic_DNA"/>
</dbReference>
<sequence>MSGSKYPTTMSCMDAFNRLTTCYSLGGQFRSYYRNGQLNACDKQLEKLKFCIFNSKDPIAVQQWYQQEAERNKRLVGSTDIIWKERP</sequence>
<keyword evidence="2" id="KW-1185">Reference proteome</keyword>
<organism evidence="1 2">
    <name type="scientific">Maudiozyma saulgeensis</name>
    <dbReference type="NCBI Taxonomy" id="1789683"/>
    <lineage>
        <taxon>Eukaryota</taxon>
        <taxon>Fungi</taxon>
        <taxon>Dikarya</taxon>
        <taxon>Ascomycota</taxon>
        <taxon>Saccharomycotina</taxon>
        <taxon>Saccharomycetes</taxon>
        <taxon>Saccharomycetales</taxon>
        <taxon>Saccharomycetaceae</taxon>
        <taxon>Maudiozyma</taxon>
    </lineage>
</organism>
<dbReference type="AlphaFoldDB" id="A0A1X7R6U5"/>
<dbReference type="OrthoDB" id="2017405at2759"/>
<evidence type="ECO:0000313" key="2">
    <source>
        <dbReference type="Proteomes" id="UP000196158"/>
    </source>
</evidence>
<protein>
    <submittedName>
        <fullName evidence="1">Similar to Saccharomyces cerevisiae YDR512C EMI1 Non-essential protein required for transcriptional induction of the early meiotic-specific transcription factor IME1</fullName>
    </submittedName>
</protein>
<gene>
    <name evidence="1" type="ORF">KASA_0K00451G</name>
</gene>
<dbReference type="PANTHER" id="PTHR28052:SF1">
    <property type="entry name" value="UPF0545 PROTEIN C22ORF39"/>
    <property type="match status" value="1"/>
</dbReference>